<dbReference type="Gene3D" id="3.10.20.90">
    <property type="entry name" value="Phosphatidylinositol 3-kinase Catalytic Subunit, Chain A, domain 1"/>
    <property type="match status" value="1"/>
</dbReference>
<dbReference type="Pfam" id="PF00240">
    <property type="entry name" value="ubiquitin"/>
    <property type="match status" value="1"/>
</dbReference>
<dbReference type="AlphaFoldDB" id="A0A0B7FZ76"/>
<dbReference type="InterPro" id="IPR050158">
    <property type="entry name" value="Ubiquitin_ubiquitin-like"/>
</dbReference>
<evidence type="ECO:0000259" key="2">
    <source>
        <dbReference type="PROSITE" id="PS50053"/>
    </source>
</evidence>
<dbReference type="SMART" id="SM00213">
    <property type="entry name" value="UBQ"/>
    <property type="match status" value="1"/>
</dbReference>
<dbReference type="PANTHER" id="PTHR10666">
    <property type="entry name" value="UBIQUITIN"/>
    <property type="match status" value="1"/>
</dbReference>
<dbReference type="Proteomes" id="UP000059188">
    <property type="component" value="Unassembled WGS sequence"/>
</dbReference>
<feature type="region of interest" description="Disordered" evidence="1">
    <location>
        <begin position="1"/>
        <end position="22"/>
    </location>
</feature>
<evidence type="ECO:0000313" key="4">
    <source>
        <dbReference type="Proteomes" id="UP000059188"/>
    </source>
</evidence>
<keyword evidence="4" id="KW-1185">Reference proteome</keyword>
<proteinExistence type="predicted"/>
<dbReference type="STRING" id="1108050.A0A0B7FZ76"/>
<evidence type="ECO:0000256" key="1">
    <source>
        <dbReference type="SAM" id="MobiDB-lite"/>
    </source>
</evidence>
<dbReference type="OrthoDB" id="428577at2759"/>
<dbReference type="PRINTS" id="PR00348">
    <property type="entry name" value="UBIQUITIN"/>
</dbReference>
<gene>
    <name evidence="3" type="ORF">RSOLAG1IB_10233</name>
</gene>
<sequence>MSSRKRARKDSSEADQGGAPAPPVFLVAEYNTRKVTIPRSSNYQETITSIKNTFHALEAVPNCEVFILAFLKEVQDHVQITENLWSTLLPNLMAIQIRVDNESDTLLAPPKRTSNVDPTSVEPAPVSGFHILVKKIGGEPPTPKTITIYSDPSDTIGNVKAKIQDKEGFPPDEQRLIYMGGQMEDGRALSDYNVSSGATLHLVFRLRGGKPVIYIFPPTPMDDIRVHLSLDKAWNFSEIYPPTETLTNSGKPHGQSVIWTVCAKPDGILLDQATNREVAYLFWEAHTNPRLLPSPPGTRPNTPVETPSLAFDPADPYLLPSQSALLPFEKVTSYIDDVLLALGLHTEARTSFITYWLPNLSKHKYIALKFLPQGEYEKAAPLNITPAPEVMTRVFMLFRGVEESQVEFWSDAVEMACKDSTIWRDIVGIEIEKVLDKSLFRVLEWGGMEVKHPVAMCN</sequence>
<reference evidence="3 4" key="1">
    <citation type="submission" date="2014-11" db="EMBL/GenBank/DDBJ databases">
        <authorList>
            <person name="Wibberg Daniel"/>
        </authorList>
    </citation>
    <scope>NUCLEOTIDE SEQUENCE [LARGE SCALE GENOMIC DNA]</scope>
    <source>
        <strain evidence="3">Rhizoctonia solani AG1-IB 7/3/14</strain>
    </source>
</reference>
<dbReference type="InterPro" id="IPR019956">
    <property type="entry name" value="Ubiquitin_dom"/>
</dbReference>
<name>A0A0B7FZ76_THACB</name>
<evidence type="ECO:0000313" key="3">
    <source>
        <dbReference type="EMBL" id="CEL62139.1"/>
    </source>
</evidence>
<protein>
    <submittedName>
        <fullName evidence="3">Polyubiquitin-C</fullName>
    </submittedName>
</protein>
<dbReference type="InterPro" id="IPR029071">
    <property type="entry name" value="Ubiquitin-like_domsf"/>
</dbReference>
<dbReference type="SUPFAM" id="SSF54236">
    <property type="entry name" value="Ubiquitin-like"/>
    <property type="match status" value="1"/>
</dbReference>
<feature type="domain" description="Ubiquitin-like" evidence="2">
    <location>
        <begin position="129"/>
        <end position="209"/>
    </location>
</feature>
<organism evidence="3 4">
    <name type="scientific">Thanatephorus cucumeris (strain AG1-IB / isolate 7/3/14)</name>
    <name type="common">Lettuce bottom rot fungus</name>
    <name type="synonym">Rhizoctonia solani</name>
    <dbReference type="NCBI Taxonomy" id="1108050"/>
    <lineage>
        <taxon>Eukaryota</taxon>
        <taxon>Fungi</taxon>
        <taxon>Dikarya</taxon>
        <taxon>Basidiomycota</taxon>
        <taxon>Agaricomycotina</taxon>
        <taxon>Agaricomycetes</taxon>
        <taxon>Cantharellales</taxon>
        <taxon>Ceratobasidiaceae</taxon>
        <taxon>Rhizoctonia</taxon>
        <taxon>Rhizoctonia solani AG-1</taxon>
    </lineage>
</organism>
<dbReference type="FunFam" id="3.10.20.90:FF:000160">
    <property type="entry name" value="Polyubiquitin-C"/>
    <property type="match status" value="1"/>
</dbReference>
<dbReference type="InterPro" id="IPR000626">
    <property type="entry name" value="Ubiquitin-like_dom"/>
</dbReference>
<accession>A0A0B7FZ76</accession>
<dbReference type="EMBL" id="LN679161">
    <property type="protein sequence ID" value="CEL62139.1"/>
    <property type="molecule type" value="Genomic_DNA"/>
</dbReference>
<dbReference type="PROSITE" id="PS50053">
    <property type="entry name" value="UBIQUITIN_2"/>
    <property type="match status" value="1"/>
</dbReference>